<evidence type="ECO:0000256" key="7">
    <source>
        <dbReference type="ARBA" id="ARBA00022723"/>
    </source>
</evidence>
<dbReference type="EMBL" id="JAWDJX010000023">
    <property type="protein sequence ID" value="KAK3052039.1"/>
    <property type="molecule type" value="Genomic_DNA"/>
</dbReference>
<feature type="domain" description="Lariat debranching enzyme C-terminal" evidence="14">
    <location>
        <begin position="306"/>
        <end position="457"/>
    </location>
</feature>
<dbReference type="AlphaFoldDB" id="A0AAJ0DKP6"/>
<dbReference type="SUPFAM" id="SSF56300">
    <property type="entry name" value="Metallo-dependent phosphatases"/>
    <property type="match status" value="1"/>
</dbReference>
<dbReference type="GO" id="GO:0046872">
    <property type="term" value="F:metal ion binding"/>
    <property type="evidence" value="ECO:0007669"/>
    <property type="project" value="UniProtKB-KW"/>
</dbReference>
<reference evidence="15" key="1">
    <citation type="submission" date="2023-04" db="EMBL/GenBank/DDBJ databases">
        <title>Black Yeasts Isolated from many extreme environments.</title>
        <authorList>
            <person name="Coleine C."/>
            <person name="Stajich J.E."/>
            <person name="Selbmann L."/>
        </authorList>
    </citation>
    <scope>NUCLEOTIDE SEQUENCE</scope>
    <source>
        <strain evidence="15">CCFEE 5312</strain>
    </source>
</reference>
<dbReference type="InterPro" id="IPR029052">
    <property type="entry name" value="Metallo-depent_PP-like"/>
</dbReference>
<organism evidence="15 16">
    <name type="scientific">Extremus antarcticus</name>
    <dbReference type="NCBI Taxonomy" id="702011"/>
    <lineage>
        <taxon>Eukaryota</taxon>
        <taxon>Fungi</taxon>
        <taxon>Dikarya</taxon>
        <taxon>Ascomycota</taxon>
        <taxon>Pezizomycotina</taxon>
        <taxon>Dothideomycetes</taxon>
        <taxon>Dothideomycetidae</taxon>
        <taxon>Mycosphaerellales</taxon>
        <taxon>Extremaceae</taxon>
        <taxon>Extremus</taxon>
    </lineage>
</organism>
<keyword evidence="9" id="KW-0862">Zinc</keyword>
<evidence type="ECO:0000256" key="12">
    <source>
        <dbReference type="ARBA" id="ARBA00023242"/>
    </source>
</evidence>
<dbReference type="InterPro" id="IPR004843">
    <property type="entry name" value="Calcineurin-like_PHP"/>
</dbReference>
<comment type="cofactor">
    <cofactor evidence="2">
        <name>Zn(2+)</name>
        <dbReference type="ChEBI" id="CHEBI:29105"/>
    </cofactor>
</comment>
<dbReference type="Pfam" id="PF00149">
    <property type="entry name" value="Metallophos"/>
    <property type="match status" value="1"/>
</dbReference>
<evidence type="ECO:0000259" key="14">
    <source>
        <dbReference type="SMART" id="SM01124"/>
    </source>
</evidence>
<name>A0AAJ0DKP6_9PEZI</name>
<proteinExistence type="inferred from homology"/>
<evidence type="ECO:0000256" key="2">
    <source>
        <dbReference type="ARBA" id="ARBA00001947"/>
    </source>
</evidence>
<comment type="similarity">
    <text evidence="5">Belongs to the lariat debranching enzyme family.</text>
</comment>
<dbReference type="CDD" id="cd00844">
    <property type="entry name" value="MPP_Dbr1_N"/>
    <property type="match status" value="1"/>
</dbReference>
<sequence length="538" mass="60962">MAVELSEQQGVRLAVAGCGHGTLNDIYASVEYAREKKLWESVDMLIVGGDFQSVRNLFDLNCVNMPMKYRHMGDFHEYYSGQRVAPVLTIFVGGNHEASNYLFELYFGGWVAPKIYYLGAANILRFGPLRIMGMNGIDKSYDYRKPHHERLPYSESDLKSIYHVRELDVRKLLQVRTQVDIGLSHDWPKSVEWEGNYRQLFTFKPFLEEDAKNGRLGSLPAQLVLGNLRPRYWFSAHLHCEYLANIHHDEINTMNQADWKPEWNKDEIDLDLDDDYTDAGPSKVPEDTRAALPEAFRRVPDPPKATAEGAEKVIPNKTTRFLALDKFGEKRRFLRLSEVRADNGVVAERPFKLMYDREWLAITRAYGLGEPIIVGDPNAQVPRVKPLEPRAAAIDTCMLWLDQELSEADYVIPENFELTAPVYDKGNMYDERYSHVKEYPNPQTATFCKLLDIPNPLEISEPEIAARMASGPTWMPPLRERRTEFDSKHRGNQARGGFKANRGGRGGQRGGGNRGRGGQRGGRGGGGNRGGYGGFNNG</sequence>
<dbReference type="GO" id="GO:0000398">
    <property type="term" value="P:mRNA splicing, via spliceosome"/>
    <property type="evidence" value="ECO:0007669"/>
    <property type="project" value="TreeGrafter"/>
</dbReference>
<dbReference type="GO" id="GO:0008419">
    <property type="term" value="F:RNA lariat debranching enzyme activity"/>
    <property type="evidence" value="ECO:0007669"/>
    <property type="project" value="TreeGrafter"/>
</dbReference>
<dbReference type="PANTHER" id="PTHR12849:SF0">
    <property type="entry name" value="LARIAT DEBRANCHING ENZYME"/>
    <property type="match status" value="1"/>
</dbReference>
<dbReference type="InterPro" id="IPR007708">
    <property type="entry name" value="DBR1_C"/>
</dbReference>
<evidence type="ECO:0000313" key="16">
    <source>
        <dbReference type="Proteomes" id="UP001271007"/>
    </source>
</evidence>
<evidence type="ECO:0000256" key="6">
    <source>
        <dbReference type="ARBA" id="ARBA00022664"/>
    </source>
</evidence>
<dbReference type="Proteomes" id="UP001271007">
    <property type="component" value="Unassembled WGS sequence"/>
</dbReference>
<gene>
    <name evidence="15" type="primary">DBR1</name>
    <name evidence="15" type="ORF">LTR09_006993</name>
</gene>
<protein>
    <submittedName>
        <fullName evidence="15">Lariat debranching enzyme</fullName>
    </submittedName>
</protein>
<evidence type="ECO:0000313" key="15">
    <source>
        <dbReference type="EMBL" id="KAK3052039.1"/>
    </source>
</evidence>
<keyword evidence="6" id="KW-0507">mRNA processing</keyword>
<evidence type="ECO:0000256" key="8">
    <source>
        <dbReference type="ARBA" id="ARBA00022801"/>
    </source>
</evidence>
<comment type="caution">
    <text evidence="15">The sequence shown here is derived from an EMBL/GenBank/DDBJ whole genome shotgun (WGS) entry which is preliminary data.</text>
</comment>
<dbReference type="InterPro" id="IPR041816">
    <property type="entry name" value="Dbr1_N"/>
</dbReference>
<dbReference type="Pfam" id="PF05011">
    <property type="entry name" value="DBR1"/>
    <property type="match status" value="1"/>
</dbReference>
<comment type="subcellular location">
    <subcellularLocation>
        <location evidence="4">Nucleus</location>
    </subcellularLocation>
</comment>
<keyword evidence="16" id="KW-1185">Reference proteome</keyword>
<comment type="cofactor">
    <cofactor evidence="3">
        <name>Fe(2+)</name>
        <dbReference type="ChEBI" id="CHEBI:29033"/>
    </cofactor>
</comment>
<feature type="compositionally biased region" description="Gly residues" evidence="13">
    <location>
        <begin position="503"/>
        <end position="538"/>
    </location>
</feature>
<evidence type="ECO:0000256" key="10">
    <source>
        <dbReference type="ARBA" id="ARBA00023004"/>
    </source>
</evidence>
<evidence type="ECO:0000256" key="3">
    <source>
        <dbReference type="ARBA" id="ARBA00001954"/>
    </source>
</evidence>
<comment type="cofactor">
    <cofactor evidence="1">
        <name>Mn(2+)</name>
        <dbReference type="ChEBI" id="CHEBI:29035"/>
    </cofactor>
</comment>
<dbReference type="GO" id="GO:0005634">
    <property type="term" value="C:nucleus"/>
    <property type="evidence" value="ECO:0007669"/>
    <property type="project" value="UniProtKB-SubCell"/>
</dbReference>
<dbReference type="PANTHER" id="PTHR12849">
    <property type="entry name" value="RNA LARIAT DEBRANCHING ENZYME"/>
    <property type="match status" value="1"/>
</dbReference>
<keyword evidence="12" id="KW-0539">Nucleus</keyword>
<evidence type="ECO:0000256" key="13">
    <source>
        <dbReference type="SAM" id="MobiDB-lite"/>
    </source>
</evidence>
<accession>A0AAJ0DKP6</accession>
<evidence type="ECO:0000256" key="4">
    <source>
        <dbReference type="ARBA" id="ARBA00004123"/>
    </source>
</evidence>
<keyword evidence="10" id="KW-0408">Iron</keyword>
<evidence type="ECO:0000256" key="5">
    <source>
        <dbReference type="ARBA" id="ARBA00006045"/>
    </source>
</evidence>
<keyword evidence="7" id="KW-0479">Metal-binding</keyword>
<dbReference type="SMART" id="SM01124">
    <property type="entry name" value="DBR1"/>
    <property type="match status" value="1"/>
</dbReference>
<keyword evidence="8" id="KW-0378">Hydrolase</keyword>
<evidence type="ECO:0000256" key="11">
    <source>
        <dbReference type="ARBA" id="ARBA00023211"/>
    </source>
</evidence>
<evidence type="ECO:0000256" key="1">
    <source>
        <dbReference type="ARBA" id="ARBA00001936"/>
    </source>
</evidence>
<keyword evidence="11" id="KW-0464">Manganese</keyword>
<feature type="region of interest" description="Disordered" evidence="13">
    <location>
        <begin position="483"/>
        <end position="538"/>
    </location>
</feature>
<evidence type="ECO:0000256" key="9">
    <source>
        <dbReference type="ARBA" id="ARBA00022833"/>
    </source>
</evidence>